<dbReference type="GeneID" id="88767177"/>
<dbReference type="PATRIC" id="fig|423471.3.peg.3438"/>
<reference evidence="1 2" key="1">
    <citation type="journal article" date="2011" name="Front. Microbiol.">
        <title>Two Strains of Crocosphaera watsonii with Highly Conserved Genomes are Distinguished by Strain-Specific Features.</title>
        <authorList>
            <person name="Bench S.R."/>
            <person name="Ilikchyan I.N."/>
            <person name="Tripp H.J."/>
            <person name="Zehr J.P."/>
        </authorList>
    </citation>
    <scope>NUCLEOTIDE SEQUENCE [LARGE SCALE GENOMIC DNA]</scope>
    <source>
        <strain evidence="1 2">WH 0003</strain>
    </source>
</reference>
<evidence type="ECO:0000313" key="1">
    <source>
        <dbReference type="EMBL" id="EHJ11611.1"/>
    </source>
</evidence>
<dbReference type="RefSeq" id="WP_007311667.1">
    <property type="nucleotide sequence ID" value="NZ_AESD01000537.1"/>
</dbReference>
<gene>
    <name evidence="1" type="ORF">CWATWH0003_3659</name>
</gene>
<dbReference type="EMBL" id="AESD01000537">
    <property type="protein sequence ID" value="EHJ11611.1"/>
    <property type="molecule type" value="Genomic_DNA"/>
</dbReference>
<sequence length="440" mass="51151">MSQDLIANLANAFEPVPLPAGSDLYVDLTEFRADANIYRDLGKKIIQSPQNKHTYQLYAGHRGGGKSTELLRLKKYLEDNNCFVVYFAADQEDIDPEDAQYTDILIACTRHLLEELKEANSTPLKNWLKERWQDLIDLSLTKIEIGETTLETGDLIKYFGKLSVAIRGIPSERQKIREKINPHTATLLDALNEFIDNEKKPLPKDQKLVMLVDNLDRIVPIMRGEDKNNHDEIFLDRAEQLKKLKCHIVYTIPISMVYSNRANDLRESYDGDLMVLPMIRVYDVDNNPYDPGIKKIQEIISKRIEEFAPDKNLESDIFESEELLDNLCLMTGGHVRNLMLLMDSAFNYIDDLPITKRAAQRAITQARDVYRRTVEHEQWPLLAKVHQTHQIQNDQEHRKLLFNRCVLQYSYYDDDEELISWYDVHPLILKISEFVEQLNS</sequence>
<accession>G5J876</accession>
<evidence type="ECO:0000313" key="2">
    <source>
        <dbReference type="Proteomes" id="UP000003477"/>
    </source>
</evidence>
<dbReference type="Proteomes" id="UP000003477">
    <property type="component" value="Unassembled WGS sequence"/>
</dbReference>
<organism evidence="1 2">
    <name type="scientific">Crocosphaera watsonii WH 0003</name>
    <dbReference type="NCBI Taxonomy" id="423471"/>
    <lineage>
        <taxon>Bacteria</taxon>
        <taxon>Bacillati</taxon>
        <taxon>Cyanobacteriota</taxon>
        <taxon>Cyanophyceae</taxon>
        <taxon>Oscillatoriophycideae</taxon>
        <taxon>Chroococcales</taxon>
        <taxon>Aphanothecaceae</taxon>
        <taxon>Crocosphaera</taxon>
    </lineage>
</organism>
<dbReference type="AlphaFoldDB" id="G5J876"/>
<proteinExistence type="predicted"/>
<comment type="caution">
    <text evidence="1">The sequence shown here is derived from an EMBL/GenBank/DDBJ whole genome shotgun (WGS) entry which is preliminary data.</text>
</comment>
<name>G5J876_CROWT</name>
<protein>
    <submittedName>
        <fullName evidence="1">Type II secretory pathway, ATPase PulE/Tfp pilus assembly pathway, ATPase PilB</fullName>
    </submittedName>
</protein>